<dbReference type="GO" id="GO:0005525">
    <property type="term" value="F:GTP binding"/>
    <property type="evidence" value="ECO:0007669"/>
    <property type="project" value="UniProtKB-UniRule"/>
</dbReference>
<dbReference type="SUPFAM" id="SSF52540">
    <property type="entry name" value="P-loop containing nucleoside triphosphate hydrolases"/>
    <property type="match status" value="1"/>
</dbReference>
<keyword evidence="4 10" id="KW-0699">rRNA-binding</keyword>
<dbReference type="InterPro" id="IPR004881">
    <property type="entry name" value="Ribosome_biogen_GTPase_RsgA"/>
</dbReference>
<feature type="domain" description="EngC GTPase" evidence="11">
    <location>
        <begin position="109"/>
        <end position="255"/>
    </location>
</feature>
<comment type="caution">
    <text evidence="13">The sequence shown here is derived from an EMBL/GenBank/DDBJ whole genome shotgun (WGS) entry which is preliminary data.</text>
</comment>
<dbReference type="EC" id="3.6.1.-" evidence="10"/>
<gene>
    <name evidence="10 13" type="primary">rsgA</name>
    <name evidence="13" type="ORF">EBO15_19215</name>
</gene>
<comment type="similarity">
    <text evidence="10">Belongs to the TRAFAC class YlqF/YawG GTPase family. RsgA subfamily.</text>
</comment>
<evidence type="ECO:0000256" key="8">
    <source>
        <dbReference type="ARBA" id="ARBA00022884"/>
    </source>
</evidence>
<keyword evidence="9 10" id="KW-0342">GTP-binding</keyword>
<evidence type="ECO:0000259" key="11">
    <source>
        <dbReference type="PROSITE" id="PS50936"/>
    </source>
</evidence>
<keyword evidence="1 10" id="KW-0963">Cytoplasm</keyword>
<dbReference type="PROSITE" id="PS50936">
    <property type="entry name" value="ENGC_GTPASE"/>
    <property type="match status" value="1"/>
</dbReference>
<dbReference type="Gene3D" id="1.10.40.50">
    <property type="entry name" value="Probable gtpase engc, domain 3"/>
    <property type="match status" value="1"/>
</dbReference>
<evidence type="ECO:0000313" key="14">
    <source>
        <dbReference type="Proteomes" id="UP000282674"/>
    </source>
</evidence>
<accession>A0A3M2LYQ6</accession>
<sequence length="356" mass="37506">MLSSSSFPSDGVLSAYGWDEACEHAFAAHHSDGLTPGRVARVDRGHATVITADGWVRATWSTATEPPCTGDWAAVRPGERPELAALLPRRTAITRSSASRTSRAQVLAANVDTVAVVVSLAASASAGRIERMLALAWESGAVPVIVLAKADQAERPVDAVRDEVAALAPGVEVLAVSSVSGDGMDVLTAVLTGTIVLLGPSGAGKSTLGNALLGADLLATGDVRAGDGKGRHTTVHRELVRLPGGGVLIDTPGLRSVGVHDSEGGIQQVFAEIEDLAADCRFSDCAHESEPGCAVLAAIADGTLTRRRLDSYRKLLRESAWAASREDARLRAERENQRKDITRHLRATYKFRDRQS</sequence>
<evidence type="ECO:0000256" key="2">
    <source>
        <dbReference type="ARBA" id="ARBA00022517"/>
    </source>
</evidence>
<dbReference type="InterPro" id="IPR030378">
    <property type="entry name" value="G_CP_dom"/>
</dbReference>
<keyword evidence="3 10" id="KW-0479">Metal-binding</keyword>
<dbReference type="NCBIfam" id="TIGR00157">
    <property type="entry name" value="ribosome small subunit-dependent GTPase A"/>
    <property type="match status" value="1"/>
</dbReference>
<keyword evidence="8 10" id="KW-0694">RNA-binding</keyword>
<dbReference type="OrthoDB" id="9809485at2"/>
<evidence type="ECO:0000256" key="5">
    <source>
        <dbReference type="ARBA" id="ARBA00022741"/>
    </source>
</evidence>
<dbReference type="InterPro" id="IPR010914">
    <property type="entry name" value="RsgA_GTPase_dom"/>
</dbReference>
<feature type="binding site" evidence="10">
    <location>
        <position position="280"/>
    </location>
    <ligand>
        <name>Zn(2+)</name>
        <dbReference type="ChEBI" id="CHEBI:29105"/>
    </ligand>
</feature>
<dbReference type="Proteomes" id="UP000282674">
    <property type="component" value="Unassembled WGS sequence"/>
</dbReference>
<dbReference type="Gene3D" id="3.40.50.300">
    <property type="entry name" value="P-loop containing nucleotide triphosphate hydrolases"/>
    <property type="match status" value="1"/>
</dbReference>
<evidence type="ECO:0000259" key="12">
    <source>
        <dbReference type="PROSITE" id="PS51721"/>
    </source>
</evidence>
<evidence type="ECO:0000256" key="4">
    <source>
        <dbReference type="ARBA" id="ARBA00022730"/>
    </source>
</evidence>
<comment type="subcellular location">
    <subcellularLocation>
        <location evidence="10">Cytoplasm</location>
    </subcellularLocation>
</comment>
<dbReference type="GO" id="GO:0019843">
    <property type="term" value="F:rRNA binding"/>
    <property type="evidence" value="ECO:0007669"/>
    <property type="project" value="UniProtKB-KW"/>
</dbReference>
<reference evidence="13 14" key="1">
    <citation type="submission" date="2018-10" db="EMBL/GenBank/DDBJ databases">
        <title>Isolation from soil.</title>
        <authorList>
            <person name="Hu J."/>
        </authorList>
    </citation>
    <scope>NUCLEOTIDE SEQUENCE [LARGE SCALE GENOMIC DNA]</scope>
    <source>
        <strain evidence="13 14">NEAU-Ht49</strain>
    </source>
</reference>
<evidence type="ECO:0000256" key="6">
    <source>
        <dbReference type="ARBA" id="ARBA00022801"/>
    </source>
</evidence>
<evidence type="ECO:0000256" key="7">
    <source>
        <dbReference type="ARBA" id="ARBA00022833"/>
    </source>
</evidence>
<protein>
    <recommendedName>
        <fullName evidence="10">Small ribosomal subunit biogenesis GTPase RsgA</fullName>
        <ecNumber evidence="10">3.6.1.-</ecNumber>
    </recommendedName>
</protein>
<dbReference type="HAMAP" id="MF_01820">
    <property type="entry name" value="GTPase_RsgA"/>
    <property type="match status" value="1"/>
</dbReference>
<dbReference type="PANTHER" id="PTHR32120:SF10">
    <property type="entry name" value="SMALL RIBOSOMAL SUBUNIT BIOGENESIS GTPASE RSGA"/>
    <property type="match status" value="1"/>
</dbReference>
<keyword evidence="6 10" id="KW-0378">Hydrolase</keyword>
<dbReference type="CDD" id="cd01854">
    <property type="entry name" value="YjeQ_EngC"/>
    <property type="match status" value="1"/>
</dbReference>
<evidence type="ECO:0000256" key="3">
    <source>
        <dbReference type="ARBA" id="ARBA00022723"/>
    </source>
</evidence>
<dbReference type="GO" id="GO:0046872">
    <property type="term" value="F:metal ion binding"/>
    <property type="evidence" value="ECO:0007669"/>
    <property type="project" value="UniProtKB-KW"/>
</dbReference>
<keyword evidence="14" id="KW-1185">Reference proteome</keyword>
<evidence type="ECO:0000313" key="13">
    <source>
        <dbReference type="EMBL" id="RMI42569.1"/>
    </source>
</evidence>
<comment type="function">
    <text evidence="10">One of several proteins that assist in the late maturation steps of the functional core of the 30S ribosomal subunit. Helps release RbfA from mature subunits. May play a role in the assembly of ribosomal proteins into the subunit. Circularly permuted GTPase that catalyzes slow GTP hydrolysis, GTPase activity is stimulated by the 30S ribosomal subunit.</text>
</comment>
<feature type="binding site" evidence="10">
    <location>
        <begin position="148"/>
        <end position="151"/>
    </location>
    <ligand>
        <name>GTP</name>
        <dbReference type="ChEBI" id="CHEBI:37565"/>
    </ligand>
</feature>
<evidence type="ECO:0000256" key="9">
    <source>
        <dbReference type="ARBA" id="ARBA00023134"/>
    </source>
</evidence>
<dbReference type="InterPro" id="IPR027417">
    <property type="entry name" value="P-loop_NTPase"/>
</dbReference>
<feature type="domain" description="CP-type G" evidence="12">
    <location>
        <begin position="101"/>
        <end position="257"/>
    </location>
</feature>
<feature type="binding site" evidence="10">
    <location>
        <position position="293"/>
    </location>
    <ligand>
        <name>Zn(2+)</name>
        <dbReference type="ChEBI" id="CHEBI:29105"/>
    </ligand>
</feature>
<feature type="binding site" evidence="10">
    <location>
        <begin position="199"/>
        <end position="207"/>
    </location>
    <ligand>
        <name>GTP</name>
        <dbReference type="ChEBI" id="CHEBI:37565"/>
    </ligand>
</feature>
<dbReference type="AlphaFoldDB" id="A0A3M2LYQ6"/>
<keyword evidence="2 10" id="KW-0690">Ribosome biogenesis</keyword>
<name>A0A3M2LYQ6_9ACTN</name>
<proteinExistence type="inferred from homology"/>
<keyword evidence="5 10" id="KW-0547">Nucleotide-binding</keyword>
<dbReference type="GO" id="GO:0005737">
    <property type="term" value="C:cytoplasm"/>
    <property type="evidence" value="ECO:0007669"/>
    <property type="project" value="UniProtKB-SubCell"/>
</dbReference>
<evidence type="ECO:0000256" key="10">
    <source>
        <dbReference type="HAMAP-Rule" id="MF_01820"/>
    </source>
</evidence>
<evidence type="ECO:0000256" key="1">
    <source>
        <dbReference type="ARBA" id="ARBA00022490"/>
    </source>
</evidence>
<comment type="cofactor">
    <cofactor evidence="10">
        <name>Zn(2+)</name>
        <dbReference type="ChEBI" id="CHEBI:29105"/>
    </cofactor>
    <text evidence="10">Binds 1 zinc ion per subunit.</text>
</comment>
<feature type="binding site" evidence="10">
    <location>
        <position position="287"/>
    </location>
    <ligand>
        <name>Zn(2+)</name>
        <dbReference type="ChEBI" id="CHEBI:29105"/>
    </ligand>
</feature>
<dbReference type="PANTHER" id="PTHR32120">
    <property type="entry name" value="SMALL RIBOSOMAL SUBUNIT BIOGENESIS GTPASE RSGA"/>
    <property type="match status" value="1"/>
</dbReference>
<feature type="binding site" evidence="10">
    <location>
        <position position="285"/>
    </location>
    <ligand>
        <name>Zn(2+)</name>
        <dbReference type="ChEBI" id="CHEBI:29105"/>
    </ligand>
</feature>
<dbReference type="EMBL" id="RFFG01000032">
    <property type="protein sequence ID" value="RMI42569.1"/>
    <property type="molecule type" value="Genomic_DNA"/>
</dbReference>
<organism evidence="13 14">
    <name type="scientific">Actinomadura harenae</name>
    <dbReference type="NCBI Taxonomy" id="2483351"/>
    <lineage>
        <taxon>Bacteria</taxon>
        <taxon>Bacillati</taxon>
        <taxon>Actinomycetota</taxon>
        <taxon>Actinomycetes</taxon>
        <taxon>Streptosporangiales</taxon>
        <taxon>Thermomonosporaceae</taxon>
        <taxon>Actinomadura</taxon>
    </lineage>
</organism>
<comment type="subunit">
    <text evidence="10">Monomer. Associates with 30S ribosomal subunit, binds 16S rRNA.</text>
</comment>
<dbReference type="PROSITE" id="PS51721">
    <property type="entry name" value="G_CP"/>
    <property type="match status" value="1"/>
</dbReference>
<dbReference type="Pfam" id="PF03193">
    <property type="entry name" value="RsgA_GTPase"/>
    <property type="match status" value="1"/>
</dbReference>
<keyword evidence="7 10" id="KW-0862">Zinc</keyword>
<dbReference type="GO" id="GO:0003924">
    <property type="term" value="F:GTPase activity"/>
    <property type="evidence" value="ECO:0007669"/>
    <property type="project" value="UniProtKB-UniRule"/>
</dbReference>
<dbReference type="GO" id="GO:0042274">
    <property type="term" value="P:ribosomal small subunit biogenesis"/>
    <property type="evidence" value="ECO:0007669"/>
    <property type="project" value="UniProtKB-UniRule"/>
</dbReference>